<dbReference type="AlphaFoldDB" id="A0AA35WT36"/>
<dbReference type="Pfam" id="PF00005">
    <property type="entry name" value="ABC_tran"/>
    <property type="match status" value="1"/>
</dbReference>
<dbReference type="InterPro" id="IPR050093">
    <property type="entry name" value="ABC_SmlMolc_Importer"/>
</dbReference>
<keyword evidence="12" id="KW-1185">Reference proteome</keyword>
<keyword evidence="6" id="KW-0408">Iron</keyword>
<evidence type="ECO:0000256" key="1">
    <source>
        <dbReference type="ARBA" id="ARBA00022448"/>
    </source>
</evidence>
<dbReference type="InterPro" id="IPR008995">
    <property type="entry name" value="Mo/tungstate-bd_C_term_dom"/>
</dbReference>
<dbReference type="GO" id="GO:0043190">
    <property type="term" value="C:ATP-binding cassette (ABC) transporter complex"/>
    <property type="evidence" value="ECO:0007669"/>
    <property type="project" value="InterPro"/>
</dbReference>
<evidence type="ECO:0000256" key="9">
    <source>
        <dbReference type="ARBA" id="ARBA00023136"/>
    </source>
</evidence>
<dbReference type="Pfam" id="PF08402">
    <property type="entry name" value="TOBE_2"/>
    <property type="match status" value="1"/>
</dbReference>
<keyword evidence="8" id="KW-0406">Ion transport</keyword>
<proteinExistence type="predicted"/>
<keyword evidence="5 11" id="KW-0067">ATP-binding</keyword>
<dbReference type="InterPro" id="IPR013611">
    <property type="entry name" value="Transp-assoc_OB_typ2"/>
</dbReference>
<reference evidence="11" key="1">
    <citation type="submission" date="2023-03" db="EMBL/GenBank/DDBJ databases">
        <authorList>
            <person name="Steffen K."/>
            <person name="Cardenas P."/>
        </authorList>
    </citation>
    <scope>NUCLEOTIDE SEQUENCE</scope>
</reference>
<name>A0AA35WT36_GEOBA</name>
<dbReference type="PANTHER" id="PTHR42781:SF4">
    <property type="entry name" value="SPERMIDINE_PUTRESCINE IMPORT ATP-BINDING PROTEIN POTA"/>
    <property type="match status" value="1"/>
</dbReference>
<dbReference type="PANTHER" id="PTHR42781">
    <property type="entry name" value="SPERMIDINE/PUTRESCINE IMPORT ATP-BINDING PROTEIN POTA"/>
    <property type="match status" value="1"/>
</dbReference>
<dbReference type="InterPro" id="IPR017871">
    <property type="entry name" value="ABC_transporter-like_CS"/>
</dbReference>
<evidence type="ECO:0000256" key="6">
    <source>
        <dbReference type="ARBA" id="ARBA00023004"/>
    </source>
</evidence>
<dbReference type="PROSITE" id="PS50893">
    <property type="entry name" value="ABC_TRANSPORTER_2"/>
    <property type="match status" value="1"/>
</dbReference>
<gene>
    <name evidence="11" type="ORF">GBAR_LOCUS14817</name>
</gene>
<evidence type="ECO:0000256" key="4">
    <source>
        <dbReference type="ARBA" id="ARBA00022741"/>
    </source>
</evidence>
<comment type="caution">
    <text evidence="11">The sequence shown here is derived from an EMBL/GenBank/DDBJ whole genome shotgun (WGS) entry which is preliminary data.</text>
</comment>
<dbReference type="GO" id="GO:0016887">
    <property type="term" value="F:ATP hydrolysis activity"/>
    <property type="evidence" value="ECO:0007669"/>
    <property type="project" value="InterPro"/>
</dbReference>
<evidence type="ECO:0000256" key="5">
    <source>
        <dbReference type="ARBA" id="ARBA00022840"/>
    </source>
</evidence>
<evidence type="ECO:0000256" key="3">
    <source>
        <dbReference type="ARBA" id="ARBA00022496"/>
    </source>
</evidence>
<protein>
    <submittedName>
        <fullName evidence="11">Spermidine/putrescine import ATP-binding protein PotA</fullName>
    </submittedName>
</protein>
<accession>A0AA35WT36</accession>
<sequence length="349" mass="38165">MPTQLLTVNAITKGFVANQPPIVKNISFSVYTGEIFALLGPSGCGKTTTLRLIAGFEKADTGTISMAARALDDSNIHVPPESRGIGFVFQDYALFPHKNVLENVAFGLRKVSKKKRQERAFEVLEMVGLTNLHSRLPHHLSGGEQQRVALARAIIARPKLLLLDEPFSSLDPGLRQSTREEVRSLLKAEGISAVLVTHAQEEALSFAERLGVMKEGTLEQIGTPERVYRHPQTAYVADFLGQTNFIHAHIKDGIAETPFGRVKVEGADSGNALLSIRPECLQMITPDSQGNTKSGRVVGQAFKGHDFTYQVEVDGQQYFIQTDYRCPFQIGDTVLLKAESAVAVTPDPA</sequence>
<dbReference type="CDD" id="cd03259">
    <property type="entry name" value="ABC_Carb_Solutes_like"/>
    <property type="match status" value="1"/>
</dbReference>
<evidence type="ECO:0000256" key="8">
    <source>
        <dbReference type="ARBA" id="ARBA00023065"/>
    </source>
</evidence>
<dbReference type="GO" id="GO:0005524">
    <property type="term" value="F:ATP binding"/>
    <property type="evidence" value="ECO:0007669"/>
    <property type="project" value="UniProtKB-KW"/>
</dbReference>
<dbReference type="GO" id="GO:0015408">
    <property type="term" value="F:ABC-type ferric iron transporter activity"/>
    <property type="evidence" value="ECO:0007669"/>
    <property type="project" value="InterPro"/>
</dbReference>
<evidence type="ECO:0000313" key="12">
    <source>
        <dbReference type="Proteomes" id="UP001174909"/>
    </source>
</evidence>
<dbReference type="FunFam" id="3.40.50.300:FF:000425">
    <property type="entry name" value="Probable ABC transporter, ATP-binding subunit"/>
    <property type="match status" value="1"/>
</dbReference>
<dbReference type="Gene3D" id="3.40.50.300">
    <property type="entry name" value="P-loop containing nucleotide triphosphate hydrolases"/>
    <property type="match status" value="1"/>
</dbReference>
<evidence type="ECO:0000259" key="10">
    <source>
        <dbReference type="PROSITE" id="PS50893"/>
    </source>
</evidence>
<keyword evidence="4" id="KW-0547">Nucleotide-binding</keyword>
<dbReference type="Proteomes" id="UP001174909">
    <property type="component" value="Unassembled WGS sequence"/>
</dbReference>
<dbReference type="PROSITE" id="PS00211">
    <property type="entry name" value="ABC_TRANSPORTER_1"/>
    <property type="match status" value="1"/>
</dbReference>
<evidence type="ECO:0000256" key="2">
    <source>
        <dbReference type="ARBA" id="ARBA00022475"/>
    </source>
</evidence>
<dbReference type="EMBL" id="CASHTH010002177">
    <property type="protein sequence ID" value="CAI8025690.1"/>
    <property type="molecule type" value="Genomic_DNA"/>
</dbReference>
<dbReference type="InterPro" id="IPR003439">
    <property type="entry name" value="ABC_transporter-like_ATP-bd"/>
</dbReference>
<evidence type="ECO:0000256" key="7">
    <source>
        <dbReference type="ARBA" id="ARBA00023032"/>
    </source>
</evidence>
<dbReference type="SUPFAM" id="SSF52540">
    <property type="entry name" value="P-loop containing nucleoside triphosphate hydrolases"/>
    <property type="match status" value="1"/>
</dbReference>
<dbReference type="SMART" id="SM00382">
    <property type="entry name" value="AAA"/>
    <property type="match status" value="1"/>
</dbReference>
<dbReference type="SUPFAM" id="SSF50331">
    <property type="entry name" value="MOP-like"/>
    <property type="match status" value="1"/>
</dbReference>
<keyword evidence="7" id="KW-0764">Sulfate transport</keyword>
<feature type="domain" description="ABC transporter" evidence="10">
    <location>
        <begin position="6"/>
        <end position="240"/>
    </location>
</feature>
<dbReference type="InterPro" id="IPR027417">
    <property type="entry name" value="P-loop_NTPase"/>
</dbReference>
<evidence type="ECO:0000313" key="11">
    <source>
        <dbReference type="EMBL" id="CAI8025690.1"/>
    </source>
</evidence>
<keyword evidence="3" id="KW-0410">Iron transport</keyword>
<keyword evidence="1" id="KW-0813">Transport</keyword>
<keyword evidence="9" id="KW-0472">Membrane</keyword>
<keyword evidence="2" id="KW-1003">Cell membrane</keyword>
<dbReference type="InterPro" id="IPR003593">
    <property type="entry name" value="AAA+_ATPase"/>
</dbReference>
<organism evidence="11 12">
    <name type="scientific">Geodia barretti</name>
    <name type="common">Barrett's horny sponge</name>
    <dbReference type="NCBI Taxonomy" id="519541"/>
    <lineage>
        <taxon>Eukaryota</taxon>
        <taxon>Metazoa</taxon>
        <taxon>Porifera</taxon>
        <taxon>Demospongiae</taxon>
        <taxon>Heteroscleromorpha</taxon>
        <taxon>Tetractinellida</taxon>
        <taxon>Astrophorina</taxon>
        <taxon>Geodiidae</taxon>
        <taxon>Geodia</taxon>
    </lineage>
</organism>
<dbReference type="InterPro" id="IPR015853">
    <property type="entry name" value="ABC_transpr_FbpC"/>
</dbReference>